<reference evidence="1" key="1">
    <citation type="journal article" date="2014" name="Int. J. Syst. Evol. Microbiol.">
        <title>Complete genome sequence of Corynebacterium casei LMG S-19264T (=DSM 44701T), isolated from a smear-ripened cheese.</title>
        <authorList>
            <consortium name="US DOE Joint Genome Institute (JGI-PGF)"/>
            <person name="Walter F."/>
            <person name="Albersmeier A."/>
            <person name="Kalinowski J."/>
            <person name="Ruckert C."/>
        </authorList>
    </citation>
    <scope>NUCLEOTIDE SEQUENCE</scope>
    <source>
        <strain evidence="1">CGMCC 1.12813</strain>
    </source>
</reference>
<gene>
    <name evidence="1" type="ORF">GCM10010979_07460</name>
</gene>
<sequence>MVVGGSISARCWWSHSIDEAGGNNVRLPQQILLEICPRCETGYPLEIVYGFASAEMFDSALAGHIALGGCTFDDDSPAYRCRRADCETEWGRWGDFPD</sequence>
<dbReference type="AlphaFoldDB" id="A0A916WGH2"/>
<dbReference type="EMBL" id="BMGB01000001">
    <property type="protein sequence ID" value="GGA95538.1"/>
    <property type="molecule type" value="Genomic_DNA"/>
</dbReference>
<evidence type="ECO:0000313" key="1">
    <source>
        <dbReference type="EMBL" id="GGA95538.1"/>
    </source>
</evidence>
<comment type="caution">
    <text evidence="1">The sequence shown here is derived from an EMBL/GenBank/DDBJ whole genome shotgun (WGS) entry which is preliminary data.</text>
</comment>
<keyword evidence="2" id="KW-1185">Reference proteome</keyword>
<name>A0A916WGH2_9MICO</name>
<organism evidence="1 2">
    <name type="scientific">Conyzicola nivalis</name>
    <dbReference type="NCBI Taxonomy" id="1477021"/>
    <lineage>
        <taxon>Bacteria</taxon>
        <taxon>Bacillati</taxon>
        <taxon>Actinomycetota</taxon>
        <taxon>Actinomycetes</taxon>
        <taxon>Micrococcales</taxon>
        <taxon>Microbacteriaceae</taxon>
        <taxon>Conyzicola</taxon>
    </lineage>
</organism>
<accession>A0A916WGH2</accession>
<evidence type="ECO:0000313" key="2">
    <source>
        <dbReference type="Proteomes" id="UP000606922"/>
    </source>
</evidence>
<protein>
    <submittedName>
        <fullName evidence="1">Uncharacterized protein</fullName>
    </submittedName>
</protein>
<proteinExistence type="predicted"/>
<reference evidence="1" key="2">
    <citation type="submission" date="2020-09" db="EMBL/GenBank/DDBJ databases">
        <authorList>
            <person name="Sun Q."/>
            <person name="Zhou Y."/>
        </authorList>
    </citation>
    <scope>NUCLEOTIDE SEQUENCE</scope>
    <source>
        <strain evidence="1">CGMCC 1.12813</strain>
    </source>
</reference>
<dbReference type="Proteomes" id="UP000606922">
    <property type="component" value="Unassembled WGS sequence"/>
</dbReference>